<accession>A0A9D8PNG6</accession>
<dbReference type="Pfam" id="PF00072">
    <property type="entry name" value="Response_reg"/>
    <property type="match status" value="1"/>
</dbReference>
<dbReference type="InterPro" id="IPR001789">
    <property type="entry name" value="Sig_transdc_resp-reg_receiver"/>
</dbReference>
<keyword evidence="1 2" id="KW-0597">Phosphoprotein</keyword>
<dbReference type="CDD" id="cd00156">
    <property type="entry name" value="REC"/>
    <property type="match status" value="1"/>
</dbReference>
<dbReference type="InterPro" id="IPR037257">
    <property type="entry name" value="T2SS_E_N_sf"/>
</dbReference>
<dbReference type="Gene3D" id="3.40.50.2300">
    <property type="match status" value="1"/>
</dbReference>
<organism evidence="4 5">
    <name type="scientific">Candidatus Zymogenus saltonus</name>
    <dbReference type="NCBI Taxonomy" id="2844893"/>
    <lineage>
        <taxon>Bacteria</taxon>
        <taxon>Deltaproteobacteria</taxon>
        <taxon>Candidatus Zymogenia</taxon>
        <taxon>Candidatus Zymogeniales</taxon>
        <taxon>Candidatus Zymogenaceae</taxon>
        <taxon>Candidatus Zymogenus</taxon>
    </lineage>
</organism>
<dbReference type="AlphaFoldDB" id="A0A9D8PNG6"/>
<dbReference type="PROSITE" id="PS50110">
    <property type="entry name" value="RESPONSE_REGULATORY"/>
    <property type="match status" value="1"/>
</dbReference>
<comment type="caution">
    <text evidence="4">The sequence shown here is derived from an EMBL/GenBank/DDBJ whole genome shotgun (WGS) entry which is preliminary data.</text>
</comment>
<dbReference type="Gene3D" id="1.10.40.70">
    <property type="match status" value="1"/>
</dbReference>
<dbReference type="InterPro" id="IPR050595">
    <property type="entry name" value="Bact_response_regulator"/>
</dbReference>
<dbReference type="SMART" id="SM00448">
    <property type="entry name" value="REC"/>
    <property type="match status" value="1"/>
</dbReference>
<dbReference type="PANTHER" id="PTHR44591:SF3">
    <property type="entry name" value="RESPONSE REGULATORY DOMAIN-CONTAINING PROTEIN"/>
    <property type="match status" value="1"/>
</dbReference>
<gene>
    <name evidence="4" type="ORF">JW984_01500</name>
</gene>
<feature type="domain" description="Response regulatory" evidence="3">
    <location>
        <begin position="196"/>
        <end position="321"/>
    </location>
</feature>
<dbReference type="SUPFAM" id="SSF160246">
    <property type="entry name" value="EspE N-terminal domain-like"/>
    <property type="match status" value="1"/>
</dbReference>
<evidence type="ECO:0000256" key="2">
    <source>
        <dbReference type="PROSITE-ProRule" id="PRU00169"/>
    </source>
</evidence>
<protein>
    <submittedName>
        <fullName evidence="4">Response regulator</fullName>
    </submittedName>
</protein>
<dbReference type="InterPro" id="IPR011006">
    <property type="entry name" value="CheY-like_superfamily"/>
</dbReference>
<evidence type="ECO:0000259" key="3">
    <source>
        <dbReference type="PROSITE" id="PS50110"/>
    </source>
</evidence>
<evidence type="ECO:0000256" key="1">
    <source>
        <dbReference type="ARBA" id="ARBA00022553"/>
    </source>
</evidence>
<dbReference type="InterPro" id="IPR025497">
    <property type="entry name" value="PatA-like_N"/>
</dbReference>
<reference evidence="4" key="1">
    <citation type="journal article" date="2021" name="Environ. Microbiol.">
        <title>Genomic characterization of three novel Desulfobacterota classes expand the metabolic and phylogenetic diversity of the phylum.</title>
        <authorList>
            <person name="Murphy C.L."/>
            <person name="Biggerstaff J."/>
            <person name="Eichhorn A."/>
            <person name="Ewing E."/>
            <person name="Shahan R."/>
            <person name="Soriano D."/>
            <person name="Stewart S."/>
            <person name="VanMol K."/>
            <person name="Walker R."/>
            <person name="Walters P."/>
            <person name="Elshahed M.S."/>
            <person name="Youssef N.H."/>
        </authorList>
    </citation>
    <scope>NUCLEOTIDE SEQUENCE</scope>
    <source>
        <strain evidence="4">Zod_Metabat.24</strain>
    </source>
</reference>
<dbReference type="Pfam" id="PF14332">
    <property type="entry name" value="DUF4388"/>
    <property type="match status" value="1"/>
</dbReference>
<name>A0A9D8PNG6_9DELT</name>
<dbReference type="SUPFAM" id="SSF52172">
    <property type="entry name" value="CheY-like"/>
    <property type="match status" value="1"/>
</dbReference>
<dbReference type="PANTHER" id="PTHR44591">
    <property type="entry name" value="STRESS RESPONSE REGULATOR PROTEIN 1"/>
    <property type="match status" value="1"/>
</dbReference>
<dbReference type="Proteomes" id="UP000809273">
    <property type="component" value="Unassembled WGS sequence"/>
</dbReference>
<evidence type="ECO:0000313" key="5">
    <source>
        <dbReference type="Proteomes" id="UP000809273"/>
    </source>
</evidence>
<feature type="modified residue" description="4-aspartylphosphate" evidence="2">
    <location>
        <position position="249"/>
    </location>
</feature>
<proteinExistence type="predicted"/>
<reference evidence="4" key="2">
    <citation type="submission" date="2021-01" db="EMBL/GenBank/DDBJ databases">
        <authorList>
            <person name="Hahn C.R."/>
            <person name="Youssef N.H."/>
            <person name="Elshahed M."/>
        </authorList>
    </citation>
    <scope>NUCLEOTIDE SEQUENCE</scope>
    <source>
        <strain evidence="4">Zod_Metabat.24</strain>
    </source>
</reference>
<dbReference type="GO" id="GO:0000160">
    <property type="term" value="P:phosphorelay signal transduction system"/>
    <property type="evidence" value="ECO:0007669"/>
    <property type="project" value="InterPro"/>
</dbReference>
<evidence type="ECO:0000313" key="4">
    <source>
        <dbReference type="EMBL" id="MBN1571850.1"/>
    </source>
</evidence>
<dbReference type="EMBL" id="JAFGIX010000007">
    <property type="protein sequence ID" value="MBN1571850.1"/>
    <property type="molecule type" value="Genomic_DNA"/>
</dbReference>
<sequence length="548" mass="63018">MSDILREIKQEKLTGVLAIKSQEGFGTIYFHNGVIIKAYSPIFRERLGRRLIEKGLINEKDLRKALMYQKKEGKNLRIGDILIRSGYVSEQDLKTALNEIMEDILYSMFFWDGIYRFESEKISENDMDLSIDVDHFLEEVNKSFSMLEEDFDITEEDLEPKRDRSFHPEKSNLKEEIIKSIENVTQSISSFSPQEVVILVEDEKLMRTIFSDGLANFGYRIESYDNPADALEKIKTLEPSRVSPAMILDLVMPGISSTTEIYGGLELLTEINQNYPHIPVIIMTSLMDKEIRLKSLFMGASYFLNKPDKSMLSSGHLRSELDQFVEELSLCVENLFRNKRISHEKEQLAFIREQLINELLDAKLELGSAEKELERDIFDLTFLKRTTQDLLREQSFSFIVDTIFKFLQIDHNRGFVGVIKRGDLKYYRGFTKMDNDNIPELNKNPSQLTIGTYEFKSFEDVLKSSKVFAGKISDEDSQIIQSYIGGYRPTNSIIIPFKIYNKPIAIIYCDGEPGSLASTNLDQIKILADTASLAMQITILNEKITGRN</sequence>